<evidence type="ECO:0000256" key="1">
    <source>
        <dbReference type="SAM" id="MobiDB-lite"/>
    </source>
</evidence>
<proteinExistence type="predicted"/>
<organism evidence="2 3">
    <name type="scientific">Halomonas saccharevitans</name>
    <dbReference type="NCBI Taxonomy" id="416872"/>
    <lineage>
        <taxon>Bacteria</taxon>
        <taxon>Pseudomonadati</taxon>
        <taxon>Pseudomonadota</taxon>
        <taxon>Gammaproteobacteria</taxon>
        <taxon>Oceanospirillales</taxon>
        <taxon>Halomonadaceae</taxon>
        <taxon>Halomonas</taxon>
    </lineage>
</organism>
<dbReference type="Pfam" id="PF11720">
    <property type="entry name" value="Inhibitor_I78"/>
    <property type="match status" value="1"/>
</dbReference>
<dbReference type="Gene3D" id="3.30.10.10">
    <property type="entry name" value="Trypsin Inhibitor V, subunit A"/>
    <property type="match status" value="1"/>
</dbReference>
<reference evidence="2 3" key="1">
    <citation type="submission" date="2016-10" db="EMBL/GenBank/DDBJ databases">
        <authorList>
            <person name="de Groot N.N."/>
        </authorList>
    </citation>
    <scope>NUCLEOTIDE SEQUENCE [LARGE SCALE GENOMIC DNA]</scope>
    <source>
        <strain evidence="2 3">CGMCC 1.6493</strain>
    </source>
</reference>
<dbReference type="PANTHER" id="PTHR39600:SF1">
    <property type="entry name" value="PEPTIDASE INHIBITOR I78 FAMILY PROTEIN"/>
    <property type="match status" value="1"/>
</dbReference>
<sequence length="129" mass="13591">MATDRFGPFIMDGPFIMEEEEKTMPLKALAPFFVGLLLAGCTGGSTTPDPAPAPPPPGVAAGDACDAEALQDRVGQRFTATLGQTLQAKSGATTLRVLRPGTAATLDYRQDRLNVRLDERDLIAAIDCG</sequence>
<dbReference type="InterPro" id="IPR021719">
    <property type="entry name" value="Prot_inh_I78"/>
</dbReference>
<gene>
    <name evidence="2" type="ORF">SAMN04487956_12744</name>
</gene>
<dbReference type="AlphaFoldDB" id="A0A1I7BKZ5"/>
<dbReference type="EMBL" id="FPAQ01000027">
    <property type="protein sequence ID" value="SFT87836.1"/>
    <property type="molecule type" value="Genomic_DNA"/>
</dbReference>
<name>A0A1I7BKZ5_9GAMM</name>
<evidence type="ECO:0000313" key="3">
    <source>
        <dbReference type="Proteomes" id="UP000199594"/>
    </source>
</evidence>
<accession>A0A1I7BKZ5</accession>
<dbReference type="PANTHER" id="PTHR39600">
    <property type="entry name" value="PEPTIDASE INHIBITOR I78 FAMILY PROTEIN"/>
    <property type="match status" value="1"/>
</dbReference>
<evidence type="ECO:0000313" key="2">
    <source>
        <dbReference type="EMBL" id="SFT87836.1"/>
    </source>
</evidence>
<dbReference type="Proteomes" id="UP000199594">
    <property type="component" value="Unassembled WGS sequence"/>
</dbReference>
<feature type="region of interest" description="Disordered" evidence="1">
    <location>
        <begin position="44"/>
        <end position="63"/>
    </location>
</feature>
<protein>
    <submittedName>
        <fullName evidence="2">Peptidase inhibitor I78 family protein</fullName>
    </submittedName>
</protein>
<feature type="compositionally biased region" description="Pro residues" evidence="1">
    <location>
        <begin position="49"/>
        <end position="58"/>
    </location>
</feature>
<dbReference type="RefSeq" id="WP_245781539.1">
    <property type="nucleotide sequence ID" value="NZ_FPAQ01000027.1"/>
</dbReference>